<dbReference type="InterPro" id="IPR007050">
    <property type="entry name" value="HTH_bacterioopsin"/>
</dbReference>
<reference evidence="4" key="1">
    <citation type="submission" date="2017-11" db="EMBL/GenBank/DDBJ databases">
        <authorList>
            <person name="Kajale S.C."/>
            <person name="Sharma A."/>
        </authorList>
    </citation>
    <scope>NUCLEOTIDE SEQUENCE</scope>
    <source>
        <strain evidence="4">LS1_42</strain>
    </source>
</reference>
<evidence type="ECO:0000256" key="2">
    <source>
        <dbReference type="ARBA" id="ARBA00023163"/>
    </source>
</evidence>
<evidence type="ECO:0000313" key="5">
    <source>
        <dbReference type="Proteomes" id="UP000766904"/>
    </source>
</evidence>
<keyword evidence="2" id="KW-0804">Transcription</keyword>
<gene>
    <name evidence="4" type="ORF">CV102_01500</name>
</gene>
<evidence type="ECO:0000313" key="4">
    <source>
        <dbReference type="EMBL" id="TYL40283.1"/>
    </source>
</evidence>
<protein>
    <submittedName>
        <fullName evidence="4">Bacterio-opsin activator</fullName>
    </submittedName>
</protein>
<sequence>MPLIVEFELSTPILREVAVAASQLTVEQVYQLETGATKLVFWATDGCFEAIERALETDRSVDEYTLLEKMAAKRLYSARLTEWGADRLTHPAAAANDIAFLEITVTGDTQVRARVPSRDALFAYRESCRERDVPFRLQRIYHETEPEGGQYGLTDRQQEALLAALEAGYFDVPREATLSSIAERLEISDQALSARLRRGQANLLRNTVVGDDPI</sequence>
<dbReference type="RefSeq" id="WP_148856068.1">
    <property type="nucleotide sequence ID" value="NZ_PHNJ01000001.1"/>
</dbReference>
<name>A0A8J8TS64_9EURY</name>
<dbReference type="PANTHER" id="PTHR34236:SF1">
    <property type="entry name" value="DIMETHYL SULFOXIDE REDUCTASE TRANSCRIPTIONAL ACTIVATOR"/>
    <property type="match status" value="1"/>
</dbReference>
<proteinExistence type="predicted"/>
<dbReference type="OrthoDB" id="202021at2157"/>
<evidence type="ECO:0000259" key="3">
    <source>
        <dbReference type="Pfam" id="PF04967"/>
    </source>
</evidence>
<keyword evidence="1" id="KW-0805">Transcription regulation</keyword>
<comment type="caution">
    <text evidence="4">The sequence shown here is derived from an EMBL/GenBank/DDBJ whole genome shotgun (WGS) entry which is preliminary data.</text>
</comment>
<keyword evidence="5" id="KW-1185">Reference proteome</keyword>
<dbReference type="AlphaFoldDB" id="A0A8J8TS64"/>
<organism evidence="4 5">
    <name type="scientific">Natronococcus pandeyae</name>
    <dbReference type="NCBI Taxonomy" id="2055836"/>
    <lineage>
        <taxon>Archaea</taxon>
        <taxon>Methanobacteriati</taxon>
        <taxon>Methanobacteriota</taxon>
        <taxon>Stenosarchaea group</taxon>
        <taxon>Halobacteria</taxon>
        <taxon>Halobacteriales</taxon>
        <taxon>Natrialbaceae</taxon>
        <taxon>Natronococcus</taxon>
    </lineage>
</organism>
<dbReference type="EMBL" id="PHNJ01000001">
    <property type="protein sequence ID" value="TYL40283.1"/>
    <property type="molecule type" value="Genomic_DNA"/>
</dbReference>
<evidence type="ECO:0000256" key="1">
    <source>
        <dbReference type="ARBA" id="ARBA00023015"/>
    </source>
</evidence>
<dbReference type="Proteomes" id="UP000766904">
    <property type="component" value="Unassembled WGS sequence"/>
</dbReference>
<accession>A0A8J8TS64</accession>
<feature type="domain" description="HTH bat-type" evidence="3">
    <location>
        <begin position="153"/>
        <end position="204"/>
    </location>
</feature>
<dbReference type="Pfam" id="PF04967">
    <property type="entry name" value="HTH_10"/>
    <property type="match status" value="1"/>
</dbReference>
<dbReference type="PANTHER" id="PTHR34236">
    <property type="entry name" value="DIMETHYL SULFOXIDE REDUCTASE TRANSCRIPTIONAL ACTIVATOR"/>
    <property type="match status" value="1"/>
</dbReference>